<proteinExistence type="predicted"/>
<dbReference type="EMBL" id="MNCJ02000327">
    <property type="protein sequence ID" value="KAF5778075.1"/>
    <property type="molecule type" value="Genomic_DNA"/>
</dbReference>
<evidence type="ECO:0000313" key="2">
    <source>
        <dbReference type="Proteomes" id="UP000215914"/>
    </source>
</evidence>
<accession>A0A9K3HH02</accession>
<reference evidence="1" key="1">
    <citation type="journal article" date="2017" name="Nature">
        <title>The sunflower genome provides insights into oil metabolism, flowering and Asterid evolution.</title>
        <authorList>
            <person name="Badouin H."/>
            <person name="Gouzy J."/>
            <person name="Grassa C.J."/>
            <person name="Murat F."/>
            <person name="Staton S.E."/>
            <person name="Cottret L."/>
            <person name="Lelandais-Briere C."/>
            <person name="Owens G.L."/>
            <person name="Carrere S."/>
            <person name="Mayjonade B."/>
            <person name="Legrand L."/>
            <person name="Gill N."/>
            <person name="Kane N.C."/>
            <person name="Bowers J.E."/>
            <person name="Hubner S."/>
            <person name="Bellec A."/>
            <person name="Berard A."/>
            <person name="Berges H."/>
            <person name="Blanchet N."/>
            <person name="Boniface M.C."/>
            <person name="Brunel D."/>
            <person name="Catrice O."/>
            <person name="Chaidir N."/>
            <person name="Claudel C."/>
            <person name="Donnadieu C."/>
            <person name="Faraut T."/>
            <person name="Fievet G."/>
            <person name="Helmstetter N."/>
            <person name="King M."/>
            <person name="Knapp S.J."/>
            <person name="Lai Z."/>
            <person name="Le Paslier M.C."/>
            <person name="Lippi Y."/>
            <person name="Lorenzon L."/>
            <person name="Mandel J.R."/>
            <person name="Marage G."/>
            <person name="Marchand G."/>
            <person name="Marquand E."/>
            <person name="Bret-Mestries E."/>
            <person name="Morien E."/>
            <person name="Nambeesan S."/>
            <person name="Nguyen T."/>
            <person name="Pegot-Espagnet P."/>
            <person name="Pouilly N."/>
            <person name="Raftis F."/>
            <person name="Sallet E."/>
            <person name="Schiex T."/>
            <person name="Thomas J."/>
            <person name="Vandecasteele C."/>
            <person name="Vares D."/>
            <person name="Vear F."/>
            <person name="Vautrin S."/>
            <person name="Crespi M."/>
            <person name="Mangin B."/>
            <person name="Burke J.M."/>
            <person name="Salse J."/>
            <person name="Munos S."/>
            <person name="Vincourt P."/>
            <person name="Rieseberg L.H."/>
            <person name="Langlade N.B."/>
        </authorList>
    </citation>
    <scope>NUCLEOTIDE SEQUENCE</scope>
    <source>
        <tissue evidence="1">Leaves</tissue>
    </source>
</reference>
<organism evidence="1 2">
    <name type="scientific">Helianthus annuus</name>
    <name type="common">Common sunflower</name>
    <dbReference type="NCBI Taxonomy" id="4232"/>
    <lineage>
        <taxon>Eukaryota</taxon>
        <taxon>Viridiplantae</taxon>
        <taxon>Streptophyta</taxon>
        <taxon>Embryophyta</taxon>
        <taxon>Tracheophyta</taxon>
        <taxon>Spermatophyta</taxon>
        <taxon>Magnoliopsida</taxon>
        <taxon>eudicotyledons</taxon>
        <taxon>Gunneridae</taxon>
        <taxon>Pentapetalae</taxon>
        <taxon>asterids</taxon>
        <taxon>campanulids</taxon>
        <taxon>Asterales</taxon>
        <taxon>Asteraceae</taxon>
        <taxon>Asteroideae</taxon>
        <taxon>Heliantheae alliance</taxon>
        <taxon>Heliantheae</taxon>
        <taxon>Helianthus</taxon>
    </lineage>
</organism>
<dbReference type="Gramene" id="mRNA:HanXRQr2_Chr12g0543241">
    <property type="protein sequence ID" value="CDS:HanXRQr2_Chr12g0543241.1"/>
    <property type="gene ID" value="HanXRQr2_Chr12g0543241"/>
</dbReference>
<dbReference type="Proteomes" id="UP000215914">
    <property type="component" value="Unassembled WGS sequence"/>
</dbReference>
<reference evidence="1" key="2">
    <citation type="submission" date="2020-06" db="EMBL/GenBank/DDBJ databases">
        <title>Helianthus annuus Genome sequencing and assembly Release 2.</title>
        <authorList>
            <person name="Gouzy J."/>
            <person name="Langlade N."/>
            <person name="Munos S."/>
        </authorList>
    </citation>
    <scope>NUCLEOTIDE SEQUENCE</scope>
    <source>
        <tissue evidence="1">Leaves</tissue>
    </source>
</reference>
<protein>
    <submittedName>
        <fullName evidence="1">Uncharacterized protein</fullName>
    </submittedName>
</protein>
<name>A0A9K3HH02_HELAN</name>
<gene>
    <name evidence="1" type="ORF">HanXRQr2_Chr12g0543241</name>
</gene>
<sequence length="75" mass="8583">MMRNIIKIKNILIMSHLFDDIWFKCFKRAPRAPSTCDNVSSMLSSILRSIQHAKVYIVTRTGDAIQSLLSMHTTS</sequence>
<evidence type="ECO:0000313" key="1">
    <source>
        <dbReference type="EMBL" id="KAF5778075.1"/>
    </source>
</evidence>
<comment type="caution">
    <text evidence="1">The sequence shown here is derived from an EMBL/GenBank/DDBJ whole genome shotgun (WGS) entry which is preliminary data.</text>
</comment>
<dbReference type="AlphaFoldDB" id="A0A9K3HH02"/>
<keyword evidence="2" id="KW-1185">Reference proteome</keyword>